<dbReference type="KEGG" id="mic:Mic7113_3633"/>
<dbReference type="SUPFAM" id="SSF52172">
    <property type="entry name" value="CheY-like"/>
    <property type="match status" value="1"/>
</dbReference>
<evidence type="ECO:0000313" key="4">
    <source>
        <dbReference type="EMBL" id="AFZ19357.1"/>
    </source>
</evidence>
<dbReference type="InterPro" id="IPR001789">
    <property type="entry name" value="Sig_transdc_resp-reg_receiver"/>
</dbReference>
<dbReference type="SMART" id="SM00448">
    <property type="entry name" value="REC"/>
    <property type="match status" value="1"/>
</dbReference>
<dbReference type="GO" id="GO:0000160">
    <property type="term" value="P:phosphorelay signal transduction system"/>
    <property type="evidence" value="ECO:0007669"/>
    <property type="project" value="InterPro"/>
</dbReference>
<dbReference type="EMBL" id="CP003630">
    <property type="protein sequence ID" value="AFZ19357.1"/>
    <property type="molecule type" value="Genomic_DNA"/>
</dbReference>
<protein>
    <submittedName>
        <fullName evidence="4">Response regulator containing a CheY-like receiver domain and an HD-GYP domain</fullName>
    </submittedName>
</protein>
<dbReference type="Pfam" id="PF00072">
    <property type="entry name" value="Response_reg"/>
    <property type="match status" value="1"/>
</dbReference>
<dbReference type="InterPro" id="IPR050595">
    <property type="entry name" value="Bact_response_regulator"/>
</dbReference>
<accession>K9WIJ3</accession>
<sequence length="152" mass="16934">MDDLDFCPCCELTYGGASDNPRSITSKPIILAVDDDEDNLLLLAYALEPFGCNLLTASDGLTALRKAQAYQPNLILLDILMPYMNGMEVVIQLKKDVKMRTVPVIAVTALARIEDRERLLVAGFNDYISKPYMIEEIEALVRHYLPLPVSIS</sequence>
<dbReference type="HOGENOM" id="CLU_000445_69_17_3"/>
<proteinExistence type="predicted"/>
<evidence type="ECO:0000256" key="2">
    <source>
        <dbReference type="PROSITE-ProRule" id="PRU00169"/>
    </source>
</evidence>
<keyword evidence="1 2" id="KW-0597">Phosphoprotein</keyword>
<feature type="modified residue" description="4-aspartylphosphate" evidence="2">
    <location>
        <position position="78"/>
    </location>
</feature>
<dbReference type="PANTHER" id="PTHR44591:SF3">
    <property type="entry name" value="RESPONSE REGULATORY DOMAIN-CONTAINING PROTEIN"/>
    <property type="match status" value="1"/>
</dbReference>
<dbReference type="InterPro" id="IPR011006">
    <property type="entry name" value="CheY-like_superfamily"/>
</dbReference>
<keyword evidence="5" id="KW-1185">Reference proteome</keyword>
<evidence type="ECO:0000256" key="1">
    <source>
        <dbReference type="ARBA" id="ARBA00022553"/>
    </source>
</evidence>
<dbReference type="PANTHER" id="PTHR44591">
    <property type="entry name" value="STRESS RESPONSE REGULATOR PROTEIN 1"/>
    <property type="match status" value="1"/>
</dbReference>
<evidence type="ECO:0000259" key="3">
    <source>
        <dbReference type="PROSITE" id="PS50110"/>
    </source>
</evidence>
<dbReference type="RefSeq" id="WP_015183498.1">
    <property type="nucleotide sequence ID" value="NC_019738.1"/>
</dbReference>
<organism evidence="4 5">
    <name type="scientific">Allocoleopsis franciscana PCC 7113</name>
    <dbReference type="NCBI Taxonomy" id="1173027"/>
    <lineage>
        <taxon>Bacteria</taxon>
        <taxon>Bacillati</taxon>
        <taxon>Cyanobacteriota</taxon>
        <taxon>Cyanophyceae</taxon>
        <taxon>Coleofasciculales</taxon>
        <taxon>Coleofasciculaceae</taxon>
        <taxon>Allocoleopsis</taxon>
        <taxon>Allocoleopsis franciscana</taxon>
    </lineage>
</organism>
<evidence type="ECO:0000313" key="5">
    <source>
        <dbReference type="Proteomes" id="UP000010471"/>
    </source>
</evidence>
<dbReference type="OrthoDB" id="514180at2"/>
<dbReference type="Proteomes" id="UP000010471">
    <property type="component" value="Chromosome"/>
</dbReference>
<gene>
    <name evidence="4" type="ORF">Mic7113_3633</name>
</gene>
<dbReference type="PROSITE" id="PS50110">
    <property type="entry name" value="RESPONSE_REGULATORY"/>
    <property type="match status" value="1"/>
</dbReference>
<dbReference type="eggNOG" id="COG0745">
    <property type="taxonomic scope" value="Bacteria"/>
</dbReference>
<dbReference type="AlphaFoldDB" id="K9WIJ3"/>
<name>K9WIJ3_9CYAN</name>
<reference evidence="4 5" key="1">
    <citation type="submission" date="2012-06" db="EMBL/GenBank/DDBJ databases">
        <title>Finished chromosome of genome of Microcoleus sp. PCC 7113.</title>
        <authorList>
            <consortium name="US DOE Joint Genome Institute"/>
            <person name="Gugger M."/>
            <person name="Coursin T."/>
            <person name="Rippka R."/>
            <person name="Tandeau De Marsac N."/>
            <person name="Huntemann M."/>
            <person name="Wei C.-L."/>
            <person name="Han J."/>
            <person name="Detter J.C."/>
            <person name="Han C."/>
            <person name="Tapia R."/>
            <person name="Chen A."/>
            <person name="Kyrpides N."/>
            <person name="Mavromatis K."/>
            <person name="Markowitz V."/>
            <person name="Szeto E."/>
            <person name="Ivanova N."/>
            <person name="Pagani I."/>
            <person name="Pati A."/>
            <person name="Goodwin L."/>
            <person name="Nordberg H.P."/>
            <person name="Cantor M.N."/>
            <person name="Hua S.X."/>
            <person name="Woyke T."/>
            <person name="Kerfeld C.A."/>
        </authorList>
    </citation>
    <scope>NUCLEOTIDE SEQUENCE [LARGE SCALE GENOMIC DNA]</scope>
    <source>
        <strain evidence="4 5">PCC 7113</strain>
    </source>
</reference>
<dbReference type="STRING" id="1173027.Mic7113_3633"/>
<dbReference type="Gene3D" id="3.40.50.2300">
    <property type="match status" value="1"/>
</dbReference>
<feature type="domain" description="Response regulatory" evidence="3">
    <location>
        <begin position="29"/>
        <end position="145"/>
    </location>
</feature>